<keyword evidence="7" id="KW-1185">Reference proteome</keyword>
<dbReference type="GO" id="GO:0005829">
    <property type="term" value="C:cytosol"/>
    <property type="evidence" value="ECO:0007669"/>
    <property type="project" value="TreeGrafter"/>
</dbReference>
<evidence type="ECO:0000259" key="5">
    <source>
        <dbReference type="Pfam" id="PF02885"/>
    </source>
</evidence>
<dbReference type="FunFam" id="3.40.1030.10:FF:000010">
    <property type="entry name" value="Anthranilate phosphoribosyltransferase"/>
    <property type="match status" value="1"/>
</dbReference>
<proteinExistence type="predicted"/>
<name>B0CEW8_ACAM1</name>
<dbReference type="OrthoDB" id="9926at2"/>
<reference evidence="6 7" key="1">
    <citation type="journal article" date="2008" name="Proc. Natl. Acad. Sci. U.S.A.">
        <title>Niche adaptation and genome expansion in the chlorophyll d-producing cyanobacterium Acaryochloris marina.</title>
        <authorList>
            <person name="Swingley W.D."/>
            <person name="Chen M."/>
            <person name="Cheung P.C."/>
            <person name="Conrad A.L."/>
            <person name="Dejesa L.C."/>
            <person name="Hao J."/>
            <person name="Honchak B.M."/>
            <person name="Karbach L.E."/>
            <person name="Kurdoglu A."/>
            <person name="Lahiri S."/>
            <person name="Mastrian S.D."/>
            <person name="Miyashita H."/>
            <person name="Page L."/>
            <person name="Ramakrishna P."/>
            <person name="Satoh S."/>
            <person name="Sattley W.M."/>
            <person name="Shimada Y."/>
            <person name="Taylor H.L."/>
            <person name="Tomo T."/>
            <person name="Tsuchiya T."/>
            <person name="Wang Z.T."/>
            <person name="Raymond J."/>
            <person name="Mimuro M."/>
            <person name="Blankenship R.E."/>
            <person name="Touchman J.W."/>
        </authorList>
    </citation>
    <scope>NUCLEOTIDE SEQUENCE [LARGE SCALE GENOMIC DNA]</scope>
    <source>
        <strain evidence="7">MBIC 11017</strain>
    </source>
</reference>
<dbReference type="Gene3D" id="1.20.970.10">
    <property type="entry name" value="Transferase, Pyrimidine Nucleoside Phosphorylase, Chain C"/>
    <property type="match status" value="1"/>
</dbReference>
<protein>
    <submittedName>
        <fullName evidence="6">Glycosyl transferase family protein</fullName>
    </submittedName>
</protein>
<dbReference type="EMBL" id="CP000828">
    <property type="protein sequence ID" value="ABW29365.1"/>
    <property type="molecule type" value="Genomic_DNA"/>
</dbReference>
<dbReference type="eggNOG" id="COG0547">
    <property type="taxonomic scope" value="Bacteria"/>
</dbReference>
<dbReference type="PANTHER" id="PTHR43285">
    <property type="entry name" value="ANTHRANILATE PHOSPHORIBOSYLTRANSFERASE"/>
    <property type="match status" value="1"/>
</dbReference>
<accession>B0CEW8</accession>
<dbReference type="HOGENOM" id="CLU_034315_0_0_3"/>
<organism evidence="6 7">
    <name type="scientific">Acaryochloris marina (strain MBIC 11017)</name>
    <dbReference type="NCBI Taxonomy" id="329726"/>
    <lineage>
        <taxon>Bacteria</taxon>
        <taxon>Bacillati</taxon>
        <taxon>Cyanobacteriota</taxon>
        <taxon>Cyanophyceae</taxon>
        <taxon>Acaryochloridales</taxon>
        <taxon>Acaryochloridaceae</taxon>
        <taxon>Acaryochloris</taxon>
    </lineage>
</organism>
<evidence type="ECO:0000256" key="3">
    <source>
        <dbReference type="ARBA" id="ARBA00023141"/>
    </source>
</evidence>
<dbReference type="RefSeq" id="WP_012164690.1">
    <property type="nucleotide sequence ID" value="NC_009925.1"/>
</dbReference>
<keyword evidence="2 6" id="KW-0808">Transferase</keyword>
<dbReference type="Gene3D" id="3.40.1030.10">
    <property type="entry name" value="Nucleoside phosphorylase/phosphoribosyltransferase catalytic domain"/>
    <property type="match status" value="1"/>
</dbReference>
<dbReference type="GO" id="GO:0004048">
    <property type="term" value="F:anthranilate phosphoribosyltransferase activity"/>
    <property type="evidence" value="ECO:0007669"/>
    <property type="project" value="InterPro"/>
</dbReference>
<gene>
    <name evidence="6" type="ordered locus">AM1_4386</name>
</gene>
<keyword evidence="3" id="KW-0028">Amino-acid biosynthesis</keyword>
<evidence type="ECO:0000259" key="4">
    <source>
        <dbReference type="Pfam" id="PF00591"/>
    </source>
</evidence>
<dbReference type="Pfam" id="PF00591">
    <property type="entry name" value="Glycos_transf_3"/>
    <property type="match status" value="1"/>
</dbReference>
<dbReference type="KEGG" id="amr:AM1_4386"/>
<dbReference type="InterPro" id="IPR036320">
    <property type="entry name" value="Glycosyl_Trfase_fam3_N_dom_sf"/>
</dbReference>
<evidence type="ECO:0000313" key="6">
    <source>
        <dbReference type="EMBL" id="ABW29365.1"/>
    </source>
</evidence>
<dbReference type="InterPro" id="IPR017459">
    <property type="entry name" value="Glycosyl_Trfase_fam3_N_dom"/>
</dbReference>
<feature type="domain" description="Glycosyl transferase family 3 N-terminal" evidence="5">
    <location>
        <begin position="7"/>
        <end position="68"/>
    </location>
</feature>
<evidence type="ECO:0000256" key="2">
    <source>
        <dbReference type="ARBA" id="ARBA00022679"/>
    </source>
</evidence>
<dbReference type="Proteomes" id="UP000000268">
    <property type="component" value="Chromosome"/>
</dbReference>
<evidence type="ECO:0000313" key="7">
    <source>
        <dbReference type="Proteomes" id="UP000000268"/>
    </source>
</evidence>
<feature type="domain" description="Glycosyl transferase family 3" evidence="4">
    <location>
        <begin position="103"/>
        <end position="336"/>
    </location>
</feature>
<dbReference type="STRING" id="329726.AM1_4386"/>
<dbReference type="Pfam" id="PF02885">
    <property type="entry name" value="Glycos_trans_3N"/>
    <property type="match status" value="1"/>
</dbReference>
<sequence>MSQIFREFLKKVGSGRHTSKDLSRVEAQSALEMMLQQEATPAQIGAFLIAHRIKRPTGIELAGFLDAYEHLGPALPAVSASSPVIVFSVPYDGRSRTAPVLPVTALILAASGCPVLLHGGDRMPTKYGVPLVDLWQGLGVDWSHRSLAQIHQVLSKYGLGFIYLPEQFPLAQGMVEFRDQVGKRPPLATTELLWQPYLGEHHLIAGFVHPPTENMMREALALRGTDHFTTIKGLEGSCDLPRDRKAILGLNHPSSEQTWQRLILSARDYDLGGPEIPYTSTKTLLEQLHAVLNGQTCELMPAVLWNAGFYLWHVGISSSLNDGLQAAENLLTNGTAKQTLTQVQAFLADL</sequence>
<dbReference type="AlphaFoldDB" id="B0CEW8"/>
<dbReference type="InterPro" id="IPR005940">
    <property type="entry name" value="Anthranilate_Pribosyl_Tfrase"/>
</dbReference>
<dbReference type="GO" id="GO:0000162">
    <property type="term" value="P:L-tryptophan biosynthetic process"/>
    <property type="evidence" value="ECO:0007669"/>
    <property type="project" value="InterPro"/>
</dbReference>
<dbReference type="InterPro" id="IPR035902">
    <property type="entry name" value="Nuc_phospho_transferase"/>
</dbReference>
<dbReference type="NCBIfam" id="NF005635">
    <property type="entry name" value="PRK07394.1"/>
    <property type="match status" value="1"/>
</dbReference>
<keyword evidence="3" id="KW-0057">Aromatic amino acid biosynthesis</keyword>
<keyword evidence="1" id="KW-0328">Glycosyltransferase</keyword>
<evidence type="ECO:0000256" key="1">
    <source>
        <dbReference type="ARBA" id="ARBA00022676"/>
    </source>
</evidence>
<dbReference type="PANTHER" id="PTHR43285:SF3">
    <property type="entry name" value="SLL1634 PROTEIN"/>
    <property type="match status" value="1"/>
</dbReference>
<dbReference type="SUPFAM" id="SSF52418">
    <property type="entry name" value="Nucleoside phosphorylase/phosphoribosyltransferase catalytic domain"/>
    <property type="match status" value="1"/>
</dbReference>
<dbReference type="InterPro" id="IPR000312">
    <property type="entry name" value="Glycosyl_Trfase_fam3"/>
</dbReference>
<dbReference type="SUPFAM" id="SSF47648">
    <property type="entry name" value="Nucleoside phosphorylase/phosphoribosyltransferase N-terminal domain"/>
    <property type="match status" value="1"/>
</dbReference>